<dbReference type="PANTHER" id="PTHR30273:SF2">
    <property type="entry name" value="PROTEIN FECR"/>
    <property type="match status" value="1"/>
</dbReference>
<evidence type="ECO:0000256" key="1">
    <source>
        <dbReference type="SAM" id="Phobius"/>
    </source>
</evidence>
<dbReference type="Proteomes" id="UP000594042">
    <property type="component" value="Chromosome"/>
</dbReference>
<keyword evidence="1" id="KW-1133">Transmembrane helix</keyword>
<keyword evidence="1" id="KW-0472">Membrane</keyword>
<dbReference type="Gene3D" id="3.55.50.30">
    <property type="match status" value="1"/>
</dbReference>
<reference evidence="5" key="1">
    <citation type="submission" date="2020-07" db="EMBL/GenBank/DDBJ databases">
        <title>Complete genome sequencing of Coprobacter sp. strain 2CBH44.</title>
        <authorList>
            <person name="Sakamoto M."/>
            <person name="Murakami T."/>
            <person name="Mori H."/>
        </authorList>
    </citation>
    <scope>NUCLEOTIDE SEQUENCE [LARGE SCALE GENOMIC DNA]</scope>
    <source>
        <strain evidence="5">2CBH44</strain>
    </source>
</reference>
<proteinExistence type="predicted"/>
<dbReference type="FunFam" id="2.60.120.1440:FF:000001">
    <property type="entry name" value="Putative anti-sigma factor"/>
    <property type="match status" value="1"/>
</dbReference>
<evidence type="ECO:0000313" key="4">
    <source>
        <dbReference type="EMBL" id="BCI63019.1"/>
    </source>
</evidence>
<dbReference type="Pfam" id="PF16344">
    <property type="entry name" value="FecR_C"/>
    <property type="match status" value="1"/>
</dbReference>
<evidence type="ECO:0000259" key="3">
    <source>
        <dbReference type="Pfam" id="PF16344"/>
    </source>
</evidence>
<evidence type="ECO:0000259" key="2">
    <source>
        <dbReference type="Pfam" id="PF04773"/>
    </source>
</evidence>
<evidence type="ECO:0000313" key="5">
    <source>
        <dbReference type="Proteomes" id="UP000594042"/>
    </source>
</evidence>
<dbReference type="Pfam" id="PF04773">
    <property type="entry name" value="FecR"/>
    <property type="match status" value="1"/>
</dbReference>
<keyword evidence="5" id="KW-1185">Reference proteome</keyword>
<accession>A0A7G1HTE1</accession>
<organism evidence="4 5">
    <name type="scientific">Coprobacter secundus subsp. similis</name>
    <dbReference type="NCBI Taxonomy" id="2751153"/>
    <lineage>
        <taxon>Bacteria</taxon>
        <taxon>Pseudomonadati</taxon>
        <taxon>Bacteroidota</taxon>
        <taxon>Bacteroidia</taxon>
        <taxon>Bacteroidales</taxon>
        <taxon>Barnesiellaceae</taxon>
        <taxon>Coprobacter</taxon>
    </lineage>
</organism>
<dbReference type="GO" id="GO:0016989">
    <property type="term" value="F:sigma factor antagonist activity"/>
    <property type="evidence" value="ECO:0007669"/>
    <property type="project" value="TreeGrafter"/>
</dbReference>
<keyword evidence="1" id="KW-0812">Transmembrane</keyword>
<feature type="domain" description="Protein FecR C-terminal" evidence="3">
    <location>
        <begin position="257"/>
        <end position="324"/>
    </location>
</feature>
<dbReference type="InterPro" id="IPR012373">
    <property type="entry name" value="Ferrdict_sens_TM"/>
</dbReference>
<dbReference type="InterPro" id="IPR032508">
    <property type="entry name" value="FecR_C"/>
</dbReference>
<dbReference type="PIRSF" id="PIRSF018266">
    <property type="entry name" value="FecR"/>
    <property type="match status" value="1"/>
</dbReference>
<dbReference type="InterPro" id="IPR006860">
    <property type="entry name" value="FecR"/>
</dbReference>
<dbReference type="EMBL" id="AP023322">
    <property type="protein sequence ID" value="BCI63019.1"/>
    <property type="molecule type" value="Genomic_DNA"/>
</dbReference>
<name>A0A7G1HTE1_9BACT</name>
<dbReference type="AlphaFoldDB" id="A0A7G1HTE1"/>
<feature type="domain" description="FecR protein" evidence="2">
    <location>
        <begin position="120"/>
        <end position="215"/>
    </location>
</feature>
<dbReference type="PANTHER" id="PTHR30273">
    <property type="entry name" value="PERIPLASMIC SIGNAL SENSOR AND SIGMA FACTOR ACTIVATOR FECR-RELATED"/>
    <property type="match status" value="1"/>
</dbReference>
<feature type="transmembrane region" description="Helical" evidence="1">
    <location>
        <begin position="88"/>
        <end position="105"/>
    </location>
</feature>
<dbReference type="RefSeq" id="WP_021931140.1">
    <property type="nucleotide sequence ID" value="NZ_AP023322.1"/>
</dbReference>
<dbReference type="KEGG" id="copr:Cop2CBH44_13720"/>
<sequence length="327" mass="38393">MKKEEDKKKKIYRYLDNLYSKSEVEDILKDIQNPEMQREVNKISLEMWEESISEPPFLHRTEQEKYKQEARILLHKIKRKQFTFKKQAWGAIACIIILLISIISIKEYTILEHKHILFTEISTSFGEKKEYILPDGSKVLLNACSTIKFPQQFQGENREIELNGEAYFEIVHDKKKKFLIKTDNFIVKVLGTKFNVKSYTEQETALVSVKSGKVEVELPQASMKLAANEQVQIQANGNEFIKKKEDNSRALAWIQSKLYYQNATIYDVTKDLEHYYNCRFKYSENQSFNNRISGQHDNKSLEAVLQSIEYITGIKYKIEGDTILLFK</sequence>
<gene>
    <name evidence="4" type="ORF">Cop2CBH44_13720</name>
</gene>
<dbReference type="Gene3D" id="2.60.120.1440">
    <property type="match status" value="1"/>
</dbReference>
<protein>
    <submittedName>
        <fullName evidence="4">Iron dicitrate transporter FecR</fullName>
    </submittedName>
</protein>